<keyword evidence="2" id="KW-0472">Membrane</keyword>
<dbReference type="InParanoid" id="T1F359"/>
<dbReference type="CTD" id="20203258"/>
<evidence type="ECO:0000313" key="3">
    <source>
        <dbReference type="EMBL" id="ESO07217.1"/>
    </source>
</evidence>
<feature type="region of interest" description="Disordered" evidence="1">
    <location>
        <begin position="97"/>
        <end position="136"/>
    </location>
</feature>
<keyword evidence="2" id="KW-0812">Transmembrane</keyword>
<dbReference type="EMBL" id="KB096222">
    <property type="protein sequence ID" value="ESO07217.1"/>
    <property type="molecule type" value="Genomic_DNA"/>
</dbReference>
<accession>T1F359</accession>
<dbReference type="HOGENOM" id="CLU_1422922_0_0_1"/>
<dbReference type="EnsemblMetazoa" id="HelroT170530">
    <property type="protein sequence ID" value="HelroP170530"/>
    <property type="gene ID" value="HelroG170530"/>
</dbReference>
<name>T1F359_HELRO</name>
<organism evidence="4 5">
    <name type="scientific">Helobdella robusta</name>
    <name type="common">Californian leech</name>
    <dbReference type="NCBI Taxonomy" id="6412"/>
    <lineage>
        <taxon>Eukaryota</taxon>
        <taxon>Metazoa</taxon>
        <taxon>Spiralia</taxon>
        <taxon>Lophotrochozoa</taxon>
        <taxon>Annelida</taxon>
        <taxon>Clitellata</taxon>
        <taxon>Hirudinea</taxon>
        <taxon>Rhynchobdellida</taxon>
        <taxon>Glossiphoniidae</taxon>
        <taxon>Helobdella</taxon>
    </lineage>
</organism>
<evidence type="ECO:0000256" key="2">
    <source>
        <dbReference type="SAM" id="Phobius"/>
    </source>
</evidence>
<sequence length="191" mass="21000">MEQCDDKQRLINRVELSESDENDVKLTNGINICVDDNIINAGNNGENLKDSLIILLNPTDSNVKKNGGSTFYVDLPASDRLVGLQKDVIKSLTYVNGGLGDEDDEDEDGDDELYNNKSMSSPLLDKDGDDKIPDKKENEVSVGTIIKKFDEPTENSLKTAVEVFFPYIIGGFGMVMAGYVLNKVQEVTSVN</sequence>
<dbReference type="AlphaFoldDB" id="T1F359"/>
<dbReference type="KEGG" id="hro:HELRODRAFT_170530"/>
<protein>
    <submittedName>
        <fullName evidence="3 4">Uncharacterized protein</fullName>
    </submittedName>
</protein>
<evidence type="ECO:0000313" key="5">
    <source>
        <dbReference type="Proteomes" id="UP000015101"/>
    </source>
</evidence>
<gene>
    <name evidence="4" type="primary">20203258</name>
    <name evidence="3" type="ORF">HELRODRAFT_170530</name>
</gene>
<evidence type="ECO:0000256" key="1">
    <source>
        <dbReference type="SAM" id="MobiDB-lite"/>
    </source>
</evidence>
<feature type="transmembrane region" description="Helical" evidence="2">
    <location>
        <begin position="164"/>
        <end position="181"/>
    </location>
</feature>
<reference evidence="5" key="1">
    <citation type="submission" date="2012-12" db="EMBL/GenBank/DDBJ databases">
        <authorList>
            <person name="Hellsten U."/>
            <person name="Grimwood J."/>
            <person name="Chapman J.A."/>
            <person name="Shapiro H."/>
            <person name="Aerts A."/>
            <person name="Otillar R.P."/>
            <person name="Terry A.Y."/>
            <person name="Boore J.L."/>
            <person name="Simakov O."/>
            <person name="Marletaz F."/>
            <person name="Cho S.-J."/>
            <person name="Edsinger-Gonzales E."/>
            <person name="Havlak P."/>
            <person name="Kuo D.-H."/>
            <person name="Larsson T."/>
            <person name="Lv J."/>
            <person name="Arendt D."/>
            <person name="Savage R."/>
            <person name="Osoegawa K."/>
            <person name="de Jong P."/>
            <person name="Lindberg D.R."/>
            <person name="Seaver E.C."/>
            <person name="Weisblat D.A."/>
            <person name="Putnam N.H."/>
            <person name="Grigoriev I.V."/>
            <person name="Rokhsar D.S."/>
        </authorList>
    </citation>
    <scope>NUCLEOTIDE SEQUENCE</scope>
</reference>
<keyword evidence="5" id="KW-1185">Reference proteome</keyword>
<evidence type="ECO:0000313" key="4">
    <source>
        <dbReference type="EnsemblMetazoa" id="HelroP170530"/>
    </source>
</evidence>
<feature type="compositionally biased region" description="Basic and acidic residues" evidence="1">
    <location>
        <begin position="124"/>
        <end position="136"/>
    </location>
</feature>
<dbReference type="Proteomes" id="UP000015101">
    <property type="component" value="Unassembled WGS sequence"/>
</dbReference>
<dbReference type="RefSeq" id="XP_009014595.1">
    <property type="nucleotide sequence ID" value="XM_009016347.1"/>
</dbReference>
<dbReference type="EMBL" id="AMQM01003586">
    <property type="status" value="NOT_ANNOTATED_CDS"/>
    <property type="molecule type" value="Genomic_DNA"/>
</dbReference>
<reference evidence="3 5" key="2">
    <citation type="journal article" date="2013" name="Nature">
        <title>Insights into bilaterian evolution from three spiralian genomes.</title>
        <authorList>
            <person name="Simakov O."/>
            <person name="Marletaz F."/>
            <person name="Cho S.J."/>
            <person name="Edsinger-Gonzales E."/>
            <person name="Havlak P."/>
            <person name="Hellsten U."/>
            <person name="Kuo D.H."/>
            <person name="Larsson T."/>
            <person name="Lv J."/>
            <person name="Arendt D."/>
            <person name="Savage R."/>
            <person name="Osoegawa K."/>
            <person name="de Jong P."/>
            <person name="Grimwood J."/>
            <person name="Chapman J.A."/>
            <person name="Shapiro H."/>
            <person name="Aerts A."/>
            <person name="Otillar R.P."/>
            <person name="Terry A.Y."/>
            <person name="Boore J.L."/>
            <person name="Grigoriev I.V."/>
            <person name="Lindberg D.R."/>
            <person name="Seaver E.C."/>
            <person name="Weisblat D.A."/>
            <person name="Putnam N.H."/>
            <person name="Rokhsar D.S."/>
        </authorList>
    </citation>
    <scope>NUCLEOTIDE SEQUENCE</scope>
</reference>
<proteinExistence type="predicted"/>
<dbReference type="GeneID" id="20203258"/>
<keyword evidence="2" id="KW-1133">Transmembrane helix</keyword>
<reference evidence="4" key="3">
    <citation type="submission" date="2015-06" db="UniProtKB">
        <authorList>
            <consortium name="EnsemblMetazoa"/>
        </authorList>
    </citation>
    <scope>IDENTIFICATION</scope>
</reference>
<feature type="compositionally biased region" description="Acidic residues" evidence="1">
    <location>
        <begin position="100"/>
        <end position="113"/>
    </location>
</feature>